<reference evidence="3" key="2">
    <citation type="submission" date="2021-10" db="EMBL/GenBank/DDBJ databases">
        <title>Phylogenomics reveals ancestral predisposition of the termite-cultivated fungus Termitomyces towards a domesticated lifestyle.</title>
        <authorList>
            <person name="Auxier B."/>
            <person name="Grum-Grzhimaylo A."/>
            <person name="Cardenas M.E."/>
            <person name="Lodge J.D."/>
            <person name="Laessoe T."/>
            <person name="Pedersen O."/>
            <person name="Smith M.E."/>
            <person name="Kuyper T.W."/>
            <person name="Franco-Molano E.A."/>
            <person name="Baroni T.J."/>
            <person name="Aanen D.K."/>
        </authorList>
    </citation>
    <scope>NUCLEOTIDE SEQUENCE</scope>
    <source>
        <strain evidence="3">AP01</strain>
        <tissue evidence="3">Mycelium</tissue>
    </source>
</reference>
<feature type="domain" description="DUF6697" evidence="2">
    <location>
        <begin position="447"/>
        <end position="503"/>
    </location>
</feature>
<feature type="coiled-coil region" evidence="1">
    <location>
        <begin position="146"/>
        <end position="173"/>
    </location>
</feature>
<dbReference type="AlphaFoldDB" id="A0A9P7G8J7"/>
<reference evidence="3" key="1">
    <citation type="submission" date="2020-07" db="EMBL/GenBank/DDBJ databases">
        <authorList>
            <person name="Nieuwenhuis M."/>
            <person name="Van De Peppel L.J.J."/>
        </authorList>
    </citation>
    <scope>NUCLEOTIDE SEQUENCE</scope>
    <source>
        <strain evidence="3">AP01</strain>
        <tissue evidence="3">Mycelium</tissue>
    </source>
</reference>
<dbReference type="OrthoDB" id="3060478at2759"/>
<dbReference type="Pfam" id="PF20411">
    <property type="entry name" value="DUF6697"/>
    <property type="match status" value="1"/>
</dbReference>
<evidence type="ECO:0000313" key="4">
    <source>
        <dbReference type="Proteomes" id="UP000775547"/>
    </source>
</evidence>
<evidence type="ECO:0000256" key="1">
    <source>
        <dbReference type="SAM" id="Coils"/>
    </source>
</evidence>
<keyword evidence="4" id="KW-1185">Reference proteome</keyword>
<gene>
    <name evidence="3" type="ORF">DXG03_002727</name>
</gene>
<evidence type="ECO:0000259" key="2">
    <source>
        <dbReference type="Pfam" id="PF20411"/>
    </source>
</evidence>
<feature type="coiled-coil region" evidence="1">
    <location>
        <begin position="17"/>
        <end position="44"/>
    </location>
</feature>
<dbReference type="InterPro" id="IPR046520">
    <property type="entry name" value="DUF6697"/>
</dbReference>
<keyword evidence="1" id="KW-0175">Coiled coil</keyword>
<sequence>MDVESIRLDPELAYQMMALLGRELKSTKKDIGQLRAEAAELQAAGKEVVPSLNLNKEIEELKAKLKVAGGKTEIILLQAERQKLVERAENSEDYARRVSETAESLGAQSRRLRESLGAAHVVCAPECGSTLEAPLVVDPIEDLMERQELISGLKEYKKALLKVEQERDKEFAEKKRLKSMCSDFKSQVEELSGQLNLREQMCSSFKSQVEELTGELNRHKQVLSSKATKSKASVNDAVKIPAQCVSPLAKAQGAANQVPKLPQNLPGPTVQVSAPTTKASFLFFPPLCVRGLFQYLALQTKAKVIEAPKKRKADTTANITQNVDFNAYLAAFKSPAGLPSWGSLLPIPNVSSPKQLEKLFHSVSGSHNPTYLYLPGRSIWDDAQNAALAFGPCLKLCGKAEWSLETSFACLAEKHIEYFFEDEGKIFYAGTYRCHETRRWFPLGIQLGKNISALEMARATASKTQAGTQGKKIQTQYQTGKLKIECLVLECIGFDYSLYEKLRTGYSKKRKAGEDGGSARRSKRNKL</sequence>
<evidence type="ECO:0000313" key="3">
    <source>
        <dbReference type="EMBL" id="KAG5642477.1"/>
    </source>
</evidence>
<comment type="caution">
    <text evidence="3">The sequence shown here is derived from an EMBL/GenBank/DDBJ whole genome shotgun (WGS) entry which is preliminary data.</text>
</comment>
<accession>A0A9P7G8J7</accession>
<protein>
    <recommendedName>
        <fullName evidence="2">DUF6697 domain-containing protein</fullName>
    </recommendedName>
</protein>
<proteinExistence type="predicted"/>
<organism evidence="3 4">
    <name type="scientific">Asterophora parasitica</name>
    <dbReference type="NCBI Taxonomy" id="117018"/>
    <lineage>
        <taxon>Eukaryota</taxon>
        <taxon>Fungi</taxon>
        <taxon>Dikarya</taxon>
        <taxon>Basidiomycota</taxon>
        <taxon>Agaricomycotina</taxon>
        <taxon>Agaricomycetes</taxon>
        <taxon>Agaricomycetidae</taxon>
        <taxon>Agaricales</taxon>
        <taxon>Tricholomatineae</taxon>
        <taxon>Lyophyllaceae</taxon>
        <taxon>Asterophora</taxon>
    </lineage>
</organism>
<dbReference type="EMBL" id="JABCKV010000182">
    <property type="protein sequence ID" value="KAG5642477.1"/>
    <property type="molecule type" value="Genomic_DNA"/>
</dbReference>
<dbReference type="Proteomes" id="UP000775547">
    <property type="component" value="Unassembled WGS sequence"/>
</dbReference>
<name>A0A9P7G8J7_9AGAR</name>